<dbReference type="InterPro" id="IPR013830">
    <property type="entry name" value="SGNH_hydro"/>
</dbReference>
<dbReference type="SUPFAM" id="SSF52266">
    <property type="entry name" value="SGNH hydrolase"/>
    <property type="match status" value="1"/>
</dbReference>
<reference evidence="2" key="1">
    <citation type="submission" date="2021-01" db="EMBL/GenBank/DDBJ databases">
        <title>Whole genome shotgun sequence of Planobispora rosea NBRC 15558.</title>
        <authorList>
            <person name="Komaki H."/>
            <person name="Tamura T."/>
        </authorList>
    </citation>
    <scope>NUCLEOTIDE SEQUENCE</scope>
    <source>
        <strain evidence="2">NBRC 15558</strain>
    </source>
</reference>
<feature type="domain" description="SGNH hydrolase-type esterase" evidence="1">
    <location>
        <begin position="177"/>
        <end position="364"/>
    </location>
</feature>
<accession>A0A8J3WEG0</accession>
<dbReference type="Gene3D" id="2.60.120.260">
    <property type="entry name" value="Galactose-binding domain-like"/>
    <property type="match status" value="1"/>
</dbReference>
<evidence type="ECO:0000313" key="3">
    <source>
        <dbReference type="Proteomes" id="UP000655044"/>
    </source>
</evidence>
<dbReference type="Proteomes" id="UP000655044">
    <property type="component" value="Unassembled WGS sequence"/>
</dbReference>
<organism evidence="2 3">
    <name type="scientific">Planobispora rosea</name>
    <dbReference type="NCBI Taxonomy" id="35762"/>
    <lineage>
        <taxon>Bacteria</taxon>
        <taxon>Bacillati</taxon>
        <taxon>Actinomycetota</taxon>
        <taxon>Actinomycetes</taxon>
        <taxon>Streptosporangiales</taxon>
        <taxon>Streptosporangiaceae</taxon>
        <taxon>Planobispora</taxon>
    </lineage>
</organism>
<proteinExistence type="predicted"/>
<dbReference type="AlphaFoldDB" id="A0A8J3WEG0"/>
<gene>
    <name evidence="2" type="ORF">Pro02_42250</name>
</gene>
<dbReference type="Gene3D" id="3.40.50.1110">
    <property type="entry name" value="SGNH hydrolase"/>
    <property type="match status" value="1"/>
</dbReference>
<sequence>MAGEHTLDAEGLTGLLVGAVDVEPTPSGVIPLRLSRRSRAQEPTNAAMGVASAAAGVHVRVLTGASWIALKVKITRALPEGPDSREYPASFVAVVDGETAGRADLDEGDVIRMREDGIRLEAGDVSAVRFDLGRPRDGRARTVEIWLPHTAQVELYGAASDAPLSPAPSSATHWLHYGSSISHCLEADGPLGPWPQTAARNLGLRLTNMGLAGNAMLDPFAARTIRDVEADVISLKVGINIVNGDTMRARTFVPAVHGFLDTIREGHPSTPIVLVSAIACPIHEDTPGPTVHDGVRFRAARRSLDLDTGALTLAMTRRLLEQVAAERAATDPRLHFLDGLELLGPSDAERLYDDLHPDQKGYDLMAERFTALVRERADLATAFRL</sequence>
<name>A0A8J3WEG0_PLARO</name>
<dbReference type="RefSeq" id="WP_189242776.1">
    <property type="nucleotide sequence ID" value="NZ_BMQP01000021.1"/>
</dbReference>
<dbReference type="InterPro" id="IPR036514">
    <property type="entry name" value="SGNH_hydro_sf"/>
</dbReference>
<dbReference type="EMBL" id="BOOI01000039">
    <property type="protein sequence ID" value="GIH85817.1"/>
    <property type="molecule type" value="Genomic_DNA"/>
</dbReference>
<evidence type="ECO:0000313" key="2">
    <source>
        <dbReference type="EMBL" id="GIH85817.1"/>
    </source>
</evidence>
<evidence type="ECO:0000259" key="1">
    <source>
        <dbReference type="Pfam" id="PF13472"/>
    </source>
</evidence>
<protein>
    <submittedName>
        <fullName evidence="2">Lipase</fullName>
    </submittedName>
</protein>
<dbReference type="Pfam" id="PF13472">
    <property type="entry name" value="Lipase_GDSL_2"/>
    <property type="match status" value="1"/>
</dbReference>
<keyword evidence="3" id="KW-1185">Reference proteome</keyword>
<comment type="caution">
    <text evidence="2">The sequence shown here is derived from an EMBL/GenBank/DDBJ whole genome shotgun (WGS) entry which is preliminary data.</text>
</comment>